<name>A0A0F9LS20_9ZZZZ</name>
<evidence type="ECO:0000256" key="1">
    <source>
        <dbReference type="SAM" id="MobiDB-lite"/>
    </source>
</evidence>
<organism evidence="2">
    <name type="scientific">marine sediment metagenome</name>
    <dbReference type="NCBI Taxonomy" id="412755"/>
    <lineage>
        <taxon>unclassified sequences</taxon>
        <taxon>metagenomes</taxon>
        <taxon>ecological metagenomes</taxon>
    </lineage>
</organism>
<dbReference type="EMBL" id="LAZR01010393">
    <property type="protein sequence ID" value="KKM67180.1"/>
    <property type="molecule type" value="Genomic_DNA"/>
</dbReference>
<accession>A0A0F9LS20</accession>
<reference evidence="2" key="1">
    <citation type="journal article" date="2015" name="Nature">
        <title>Complex archaea that bridge the gap between prokaryotes and eukaryotes.</title>
        <authorList>
            <person name="Spang A."/>
            <person name="Saw J.H."/>
            <person name="Jorgensen S.L."/>
            <person name="Zaremba-Niedzwiedzka K."/>
            <person name="Martijn J."/>
            <person name="Lind A.E."/>
            <person name="van Eijk R."/>
            <person name="Schleper C."/>
            <person name="Guy L."/>
            <person name="Ettema T.J."/>
        </authorList>
    </citation>
    <scope>NUCLEOTIDE SEQUENCE</scope>
</reference>
<evidence type="ECO:0000313" key="2">
    <source>
        <dbReference type="EMBL" id="KKM67180.1"/>
    </source>
</evidence>
<proteinExistence type="predicted"/>
<dbReference type="AlphaFoldDB" id="A0A0F9LS20"/>
<sequence length="106" mass="11834">MTWTKIEPQTEGGGNSETWKPEKEGDTIEGILMETKTNVGKNKSNIYMLLTDNGEVGVWGGTVIDSRLKDIPDDGAERIKIEFLGWKEGANGQYRDFDVFHKPSGE</sequence>
<feature type="region of interest" description="Disordered" evidence="1">
    <location>
        <begin position="1"/>
        <end position="26"/>
    </location>
</feature>
<comment type="caution">
    <text evidence="2">The sequence shown here is derived from an EMBL/GenBank/DDBJ whole genome shotgun (WGS) entry which is preliminary data.</text>
</comment>
<protein>
    <submittedName>
        <fullName evidence="2">Uncharacterized protein</fullName>
    </submittedName>
</protein>
<gene>
    <name evidence="2" type="ORF">LCGC14_1473670</name>
</gene>